<keyword evidence="7" id="KW-0597">Phosphoprotein</keyword>
<keyword evidence="11" id="KW-0418">Kinase</keyword>
<dbReference type="Pfam" id="PF00069">
    <property type="entry name" value="Pkinase"/>
    <property type="match status" value="1"/>
</dbReference>
<feature type="domain" description="Protein kinase" evidence="24">
    <location>
        <begin position="447"/>
        <end position="777"/>
    </location>
</feature>
<evidence type="ECO:0000256" key="23">
    <source>
        <dbReference type="SAM" id="Phobius"/>
    </source>
</evidence>
<dbReference type="OrthoDB" id="9332038at2759"/>
<evidence type="ECO:0000259" key="26">
    <source>
        <dbReference type="PROSITE" id="PS50892"/>
    </source>
</evidence>
<keyword evidence="12" id="KW-0256">Endoplasmic reticulum</keyword>
<dbReference type="GO" id="GO:0000139">
    <property type="term" value="C:Golgi membrane"/>
    <property type="evidence" value="ECO:0007669"/>
    <property type="project" value="UniProtKB-SubCell"/>
</dbReference>
<dbReference type="FunFam" id="1.10.510.10:FF:000380">
    <property type="entry name" value="Serine/threonine-protein kinase ppk15"/>
    <property type="match status" value="1"/>
</dbReference>
<evidence type="ECO:0000256" key="19">
    <source>
        <dbReference type="ARBA" id="ARBA00023136"/>
    </source>
</evidence>
<evidence type="ECO:0000256" key="15">
    <source>
        <dbReference type="ARBA" id="ARBA00022927"/>
    </source>
</evidence>
<dbReference type="GO" id="GO:0015031">
    <property type="term" value="P:protein transport"/>
    <property type="evidence" value="ECO:0007669"/>
    <property type="project" value="UniProtKB-KW"/>
</dbReference>
<feature type="region of interest" description="Disordered" evidence="22">
    <location>
        <begin position="223"/>
        <end position="291"/>
    </location>
</feature>
<keyword evidence="5" id="KW-0813">Transport</keyword>
<evidence type="ECO:0000313" key="28">
    <source>
        <dbReference type="Proteomes" id="UP000646827"/>
    </source>
</evidence>
<feature type="compositionally biased region" description="Polar residues" evidence="22">
    <location>
        <begin position="225"/>
        <end position="234"/>
    </location>
</feature>
<dbReference type="GO" id="GO:0004674">
    <property type="term" value="F:protein serine/threonine kinase activity"/>
    <property type="evidence" value="ECO:0007669"/>
    <property type="project" value="UniProtKB-KW"/>
</dbReference>
<dbReference type="SUPFAM" id="SSF64356">
    <property type="entry name" value="SNARE-like"/>
    <property type="match status" value="1"/>
</dbReference>
<evidence type="ECO:0000256" key="8">
    <source>
        <dbReference type="ARBA" id="ARBA00022679"/>
    </source>
</evidence>
<sequence length="959" mass="109145">MVKTTIIARVSDGLPLAASMDDEQIETELAEYKGQAKSIFKRLNVNSEPRCSIESGPYVFHYIIEGSVCHLCICDKSYPRKLAFSYLEELAKEFNMSYGNEAEKPGLRPYAFVKFDSFMQKTKKIYQDTRTQNNLTKLNEDLQDVTRIMTKNMEDLLWRGDSLDRMSHISGELKDSAKMFKDKARHLNLQALYRKYGPPAIIVSVILGVLLIPIMRRHFEKRELTTPTTNSHGDPQQHRSRRRSWSGVLNWRNKSNKHNTNTDTDSNRSSHSNKDNNTIGNTSSQPQQQHNVLTATNTVTSTSTDNSIDPLSPPSTIYSVATTIQGQDHYSPQHIHLSAFHTPLSSPSPYNLDDHHHEYQQEKENGRQDINKNKKVKPIIAMTLLLRNTYLKRNPAFRYDSTKNPRRVLTKPSLGCKNSSYDNENSDLILYVNCVLGDTCSDSGNAYVVREMLGSGTFGQVVKCLDVSTGQMVGVKVIKNKPAYLKQSMIEVDILKHLNNEWDPDGQHHILRLLDVFTYRHHLCLVFELLSVNLYELIKQNKFRGLSINLVRVLSAQIVDVLIILKEAGIIHCDLKPENILLKNLESPGIKVIDFGSACHKSNRLYTYIQSRFYRSPEVLLGIKYTNAIDMWSFGCIVAELFLGLPIFPGSSEYNQLSRIIDSLGPPPIYMTEQGRNSKRFFNRIEKDGRIKYTLKSRHQYMDDENRNEKVGKKYFATTNIEELILSYPMPRKHMSEKDRSKEMKKRKCLVDFLKKILQIDPMKRMTPHEAKYHPFITGDYATFAANQKDHGNSKRHTDNTTITATTAATTSIVSNSNGTSTPSKSISKSHDVSLLEKQQEQEQPQEQQKSTELIKQEDMSNWCICGIDKGHQISPQHKTEQCQDQEIINKNKKAAINEMGTPPLSPVETNVKEASIAGISTATNIPQSNRGSRRSSIVGLTMTNEDNNGIRYRQPSVQ</sequence>
<dbReference type="SUPFAM" id="SSF58038">
    <property type="entry name" value="SNARE fusion complex"/>
    <property type="match status" value="1"/>
</dbReference>
<protein>
    <recommendedName>
        <fullName evidence="20">Protein transport protein SEC22</fullName>
    </recommendedName>
</protein>
<dbReference type="Gene3D" id="1.10.510.10">
    <property type="entry name" value="Transferase(Phosphotransferase) domain 1"/>
    <property type="match status" value="1"/>
</dbReference>
<dbReference type="Gene3D" id="1.20.5.110">
    <property type="match status" value="1"/>
</dbReference>
<dbReference type="PROSITE" id="PS00108">
    <property type="entry name" value="PROTEIN_KINASE_ST"/>
    <property type="match status" value="1"/>
</dbReference>
<evidence type="ECO:0000256" key="10">
    <source>
        <dbReference type="ARBA" id="ARBA00022741"/>
    </source>
</evidence>
<dbReference type="InterPro" id="IPR011009">
    <property type="entry name" value="Kinase-like_dom_sf"/>
</dbReference>
<dbReference type="Gene3D" id="3.30.450.50">
    <property type="entry name" value="Longin domain"/>
    <property type="match status" value="1"/>
</dbReference>
<evidence type="ECO:0000256" key="22">
    <source>
        <dbReference type="SAM" id="MobiDB-lite"/>
    </source>
</evidence>
<keyword evidence="28" id="KW-1185">Reference proteome</keyword>
<dbReference type="PROSITE" id="PS50011">
    <property type="entry name" value="PROTEIN_KINASE_DOM"/>
    <property type="match status" value="1"/>
</dbReference>
<dbReference type="GO" id="GO:0005524">
    <property type="term" value="F:ATP binding"/>
    <property type="evidence" value="ECO:0007669"/>
    <property type="project" value="UniProtKB-KW"/>
</dbReference>
<dbReference type="Pfam" id="PF13774">
    <property type="entry name" value="Longin"/>
    <property type="match status" value="1"/>
</dbReference>
<dbReference type="InterPro" id="IPR008271">
    <property type="entry name" value="Ser/Thr_kinase_AS"/>
</dbReference>
<evidence type="ECO:0000259" key="25">
    <source>
        <dbReference type="PROSITE" id="PS50859"/>
    </source>
</evidence>
<evidence type="ECO:0000313" key="27">
    <source>
        <dbReference type="EMBL" id="KAG2226703.1"/>
    </source>
</evidence>
<evidence type="ECO:0000256" key="9">
    <source>
        <dbReference type="ARBA" id="ARBA00022692"/>
    </source>
</evidence>
<evidence type="ECO:0000256" key="12">
    <source>
        <dbReference type="ARBA" id="ARBA00022824"/>
    </source>
</evidence>
<feature type="compositionally biased region" description="Polar residues" evidence="22">
    <location>
        <begin position="275"/>
        <end position="290"/>
    </location>
</feature>
<comment type="similarity">
    <text evidence="4">Belongs to the protein kinase superfamily. CMGC Ser/Thr protein kinase family. MNB/DYRK subfamily.</text>
</comment>
<feature type="region of interest" description="Disordered" evidence="22">
    <location>
        <begin position="813"/>
        <end position="853"/>
    </location>
</feature>
<dbReference type="AlphaFoldDB" id="A0A8H7VS27"/>
<evidence type="ECO:0000256" key="2">
    <source>
        <dbReference type="ARBA" id="ARBA00004409"/>
    </source>
</evidence>
<keyword evidence="6" id="KW-0723">Serine/threonine-protein kinase</keyword>
<dbReference type="GO" id="GO:0016192">
    <property type="term" value="P:vesicle-mediated transport"/>
    <property type="evidence" value="ECO:0007669"/>
    <property type="project" value="UniProtKB-KW"/>
</dbReference>
<comment type="subcellular location">
    <subcellularLocation>
        <location evidence="1">Endoplasmic reticulum membrane</location>
        <topology evidence="1">Single-pass type IV membrane protein</topology>
    </subcellularLocation>
    <subcellularLocation>
        <location evidence="2">Golgi apparatus membrane</location>
        <topology evidence="2">Single-pass type IV membrane protein</topology>
    </subcellularLocation>
</comment>
<dbReference type="Pfam" id="PF00957">
    <property type="entry name" value="Synaptobrevin"/>
    <property type="match status" value="1"/>
</dbReference>
<feature type="region of interest" description="Disordered" evidence="22">
    <location>
        <begin position="923"/>
        <end position="959"/>
    </location>
</feature>
<keyword evidence="19 23" id="KW-0472">Membrane</keyword>
<keyword evidence="16 23" id="KW-1133">Transmembrane helix</keyword>
<dbReference type="CDD" id="cd15866">
    <property type="entry name" value="R-SNARE_SEC22"/>
    <property type="match status" value="1"/>
</dbReference>
<feature type="domain" description="Longin" evidence="25">
    <location>
        <begin position="6"/>
        <end position="119"/>
    </location>
</feature>
<dbReference type="GO" id="GO:0005789">
    <property type="term" value="C:endoplasmic reticulum membrane"/>
    <property type="evidence" value="ECO:0007669"/>
    <property type="project" value="UniProtKB-SubCell"/>
</dbReference>
<keyword evidence="17" id="KW-0333">Golgi apparatus</keyword>
<evidence type="ECO:0000256" key="6">
    <source>
        <dbReference type="ARBA" id="ARBA00022527"/>
    </source>
</evidence>
<comment type="caution">
    <text evidence="27">The sequence shown here is derived from an EMBL/GenBank/DDBJ whole genome shotgun (WGS) entry which is preliminary data.</text>
</comment>
<keyword evidence="9 23" id="KW-0812">Transmembrane</keyword>
<dbReference type="InterPro" id="IPR000719">
    <property type="entry name" value="Prot_kinase_dom"/>
</dbReference>
<dbReference type="FunFam" id="3.30.450.50:FF:000007">
    <property type="entry name" value="SNARE complex subunit SEC22"/>
    <property type="match status" value="1"/>
</dbReference>
<evidence type="ECO:0000256" key="20">
    <source>
        <dbReference type="ARBA" id="ARBA00024249"/>
    </source>
</evidence>
<evidence type="ECO:0000256" key="13">
    <source>
        <dbReference type="ARBA" id="ARBA00022840"/>
    </source>
</evidence>
<dbReference type="EMBL" id="JAEPRB010000014">
    <property type="protein sequence ID" value="KAG2226703.1"/>
    <property type="molecule type" value="Genomic_DNA"/>
</dbReference>
<feature type="compositionally biased region" description="Polar residues" evidence="22">
    <location>
        <begin position="813"/>
        <end position="827"/>
    </location>
</feature>
<keyword evidence="10" id="KW-0547">Nucleotide-binding</keyword>
<feature type="compositionally biased region" description="Basic and acidic residues" evidence="22">
    <location>
        <begin position="265"/>
        <end position="274"/>
    </location>
</feature>
<dbReference type="Proteomes" id="UP000646827">
    <property type="component" value="Unassembled WGS sequence"/>
</dbReference>
<dbReference type="GO" id="GO:0005634">
    <property type="term" value="C:nucleus"/>
    <property type="evidence" value="ECO:0007669"/>
    <property type="project" value="TreeGrafter"/>
</dbReference>
<proteinExistence type="inferred from homology"/>
<gene>
    <name evidence="27" type="ORF">INT45_001050</name>
</gene>
<evidence type="ECO:0000256" key="18">
    <source>
        <dbReference type="ARBA" id="ARBA00023054"/>
    </source>
</evidence>
<evidence type="ECO:0000256" key="3">
    <source>
        <dbReference type="ARBA" id="ARBA00008025"/>
    </source>
</evidence>
<dbReference type="Gene3D" id="3.30.200.20">
    <property type="entry name" value="Phosphorylase Kinase, domain 1"/>
    <property type="match status" value="1"/>
</dbReference>
<comment type="similarity">
    <text evidence="3">Belongs to the synaptobrevin family.</text>
</comment>
<evidence type="ECO:0000256" key="14">
    <source>
        <dbReference type="ARBA" id="ARBA00022892"/>
    </source>
</evidence>
<evidence type="ECO:0000256" key="11">
    <source>
        <dbReference type="ARBA" id="ARBA00022777"/>
    </source>
</evidence>
<evidence type="ECO:0000256" key="7">
    <source>
        <dbReference type="ARBA" id="ARBA00022553"/>
    </source>
</evidence>
<dbReference type="SMART" id="SM01270">
    <property type="entry name" value="Longin"/>
    <property type="match status" value="1"/>
</dbReference>
<keyword evidence="18 21" id="KW-0175">Coiled coil</keyword>
<evidence type="ECO:0000256" key="1">
    <source>
        <dbReference type="ARBA" id="ARBA00004163"/>
    </source>
</evidence>
<evidence type="ECO:0000256" key="21">
    <source>
        <dbReference type="PROSITE-ProRule" id="PRU00290"/>
    </source>
</evidence>
<feature type="domain" description="V-SNARE coiled-coil homology" evidence="26">
    <location>
        <begin position="134"/>
        <end position="194"/>
    </location>
</feature>
<keyword evidence="13" id="KW-0067">ATP-binding</keyword>
<dbReference type="InterPro" id="IPR011012">
    <property type="entry name" value="Longin-like_dom_sf"/>
</dbReference>
<reference evidence="27 28" key="1">
    <citation type="submission" date="2020-12" db="EMBL/GenBank/DDBJ databases">
        <title>Metabolic potential, ecology and presence of endohyphal bacteria is reflected in genomic diversity of Mucoromycotina.</title>
        <authorList>
            <person name="Muszewska A."/>
            <person name="Okrasinska A."/>
            <person name="Steczkiewicz K."/>
            <person name="Drgas O."/>
            <person name="Orlowska M."/>
            <person name="Perlinska-Lenart U."/>
            <person name="Aleksandrzak-Piekarczyk T."/>
            <person name="Szatraj K."/>
            <person name="Zielenkiewicz U."/>
            <person name="Pilsyk S."/>
            <person name="Malc E."/>
            <person name="Mieczkowski P."/>
            <person name="Kruszewska J.S."/>
            <person name="Biernat P."/>
            <person name="Pawlowska J."/>
        </authorList>
    </citation>
    <scope>NUCLEOTIDE SEQUENCE [LARGE SCALE GENOMIC DNA]</scope>
    <source>
        <strain evidence="27 28">CBS 142.35</strain>
    </source>
</reference>
<keyword evidence="14" id="KW-0931">ER-Golgi transport</keyword>
<dbReference type="InterPro" id="IPR010908">
    <property type="entry name" value="Longin_dom"/>
</dbReference>
<feature type="compositionally biased region" description="Basic and acidic residues" evidence="22">
    <location>
        <begin position="829"/>
        <end position="841"/>
    </location>
</feature>
<organism evidence="27 28">
    <name type="scientific">Circinella minor</name>
    <dbReference type="NCBI Taxonomy" id="1195481"/>
    <lineage>
        <taxon>Eukaryota</taxon>
        <taxon>Fungi</taxon>
        <taxon>Fungi incertae sedis</taxon>
        <taxon>Mucoromycota</taxon>
        <taxon>Mucoromycotina</taxon>
        <taxon>Mucoromycetes</taxon>
        <taxon>Mucorales</taxon>
        <taxon>Lichtheimiaceae</taxon>
        <taxon>Circinella</taxon>
    </lineage>
</organism>
<dbReference type="PROSITE" id="PS50892">
    <property type="entry name" value="V_SNARE"/>
    <property type="match status" value="1"/>
</dbReference>
<dbReference type="InterPro" id="IPR042855">
    <property type="entry name" value="V_SNARE_CC"/>
</dbReference>
<dbReference type="InterPro" id="IPR050494">
    <property type="entry name" value="Ser_Thr_dual-spec_kinase"/>
</dbReference>
<dbReference type="PANTHER" id="PTHR24058">
    <property type="entry name" value="DUAL SPECIFICITY PROTEIN KINASE"/>
    <property type="match status" value="1"/>
</dbReference>
<keyword evidence="8" id="KW-0808">Transferase</keyword>
<evidence type="ECO:0000256" key="17">
    <source>
        <dbReference type="ARBA" id="ARBA00023034"/>
    </source>
</evidence>
<dbReference type="CDD" id="cd14824">
    <property type="entry name" value="Longin"/>
    <property type="match status" value="1"/>
</dbReference>
<feature type="transmembrane region" description="Helical" evidence="23">
    <location>
        <begin position="196"/>
        <end position="215"/>
    </location>
</feature>
<dbReference type="PROSITE" id="PS50859">
    <property type="entry name" value="LONGIN"/>
    <property type="match status" value="1"/>
</dbReference>
<accession>A0A8H7VS27</accession>
<evidence type="ECO:0000256" key="4">
    <source>
        <dbReference type="ARBA" id="ARBA00008867"/>
    </source>
</evidence>
<keyword evidence="15" id="KW-0653">Protein transport</keyword>
<evidence type="ECO:0000256" key="16">
    <source>
        <dbReference type="ARBA" id="ARBA00022989"/>
    </source>
</evidence>
<dbReference type="SMART" id="SM00220">
    <property type="entry name" value="S_TKc"/>
    <property type="match status" value="1"/>
</dbReference>
<evidence type="ECO:0000259" key="24">
    <source>
        <dbReference type="PROSITE" id="PS50011"/>
    </source>
</evidence>
<name>A0A8H7VS27_9FUNG</name>
<dbReference type="PANTHER" id="PTHR24058:SF17">
    <property type="entry name" value="HOMEODOMAIN INTERACTING PROTEIN KINASE, ISOFORM D"/>
    <property type="match status" value="1"/>
</dbReference>
<dbReference type="SUPFAM" id="SSF56112">
    <property type="entry name" value="Protein kinase-like (PK-like)"/>
    <property type="match status" value="1"/>
</dbReference>
<evidence type="ECO:0000256" key="5">
    <source>
        <dbReference type="ARBA" id="ARBA00022448"/>
    </source>
</evidence>
<dbReference type="GO" id="GO:0004713">
    <property type="term" value="F:protein tyrosine kinase activity"/>
    <property type="evidence" value="ECO:0007669"/>
    <property type="project" value="TreeGrafter"/>
</dbReference>